<dbReference type="EMBL" id="CP050951">
    <property type="protein sequence ID" value="QJQ07866.1"/>
    <property type="molecule type" value="Genomic_DNA"/>
</dbReference>
<proteinExistence type="predicted"/>
<dbReference type="AlphaFoldDB" id="A0AAP9MVW9"/>
<dbReference type="RefSeq" id="WP_063426793.1">
    <property type="nucleotide sequence ID" value="NZ_CP050951.1"/>
</dbReference>
<protein>
    <submittedName>
        <fullName evidence="1">Uncharacterized protein</fullName>
    </submittedName>
</protein>
<dbReference type="Proteomes" id="UP000076857">
    <property type="component" value="Chromosome"/>
</dbReference>
<evidence type="ECO:0000313" key="1">
    <source>
        <dbReference type="EMBL" id="QJQ07866.1"/>
    </source>
</evidence>
<reference evidence="1 2" key="2">
    <citation type="submission" date="2020-04" db="EMBL/GenBank/DDBJ databases">
        <title>Complete genome sequence of Pseudomonas putida strain JQ581.</title>
        <authorList>
            <person name="Mu Y."/>
        </authorList>
    </citation>
    <scope>NUCLEOTIDE SEQUENCE [LARGE SCALE GENOMIC DNA]</scope>
    <source>
        <strain evidence="1 2">JQ581</strain>
    </source>
</reference>
<reference evidence="1 2" key="1">
    <citation type="submission" date="2016-04" db="EMBL/GenBank/DDBJ databases">
        <authorList>
            <person name="Qiu J."/>
        </authorList>
    </citation>
    <scope>NUCLEOTIDE SEQUENCE [LARGE SCALE GENOMIC DNA]</scope>
    <source>
        <strain evidence="1 2">JQ581</strain>
    </source>
</reference>
<accession>A0AAP9MVW9</accession>
<name>A0AAP9MVW9_PSEPU</name>
<sequence length="229" mass="25636">MPTENRSSNTDPRDVFIRLNPLGLGEAELRKDSTGFEDQRTHSDYLLFLAGYRETHPEQQPHPEPIAWMVGTAFWWTKEEAERDAAETGLPIFGLGPMSGVTPEQHLGEPVAWMDPRSPQMHATISNEVKQHNVRFGGAPASAVNGYTVPLYTHADPGDLERCEARLHEVASLCATVEQERDALRAQLAGRDALLKEVLIKTDKWMLPDLYERIRLSFKLASAEPEPAP</sequence>
<organism evidence="1 2">
    <name type="scientific">Pseudomonas putida</name>
    <name type="common">Arthrobacter siderocapsulatus</name>
    <dbReference type="NCBI Taxonomy" id="303"/>
    <lineage>
        <taxon>Bacteria</taxon>
        <taxon>Pseudomonadati</taxon>
        <taxon>Pseudomonadota</taxon>
        <taxon>Gammaproteobacteria</taxon>
        <taxon>Pseudomonadales</taxon>
        <taxon>Pseudomonadaceae</taxon>
        <taxon>Pseudomonas</taxon>
    </lineage>
</organism>
<evidence type="ECO:0000313" key="2">
    <source>
        <dbReference type="Proteomes" id="UP000076857"/>
    </source>
</evidence>
<gene>
    <name evidence="1" type="ORF">A3L25_018690</name>
</gene>